<evidence type="ECO:0000313" key="2">
    <source>
        <dbReference type="Proteomes" id="UP000554482"/>
    </source>
</evidence>
<evidence type="ECO:0000313" key="1">
    <source>
        <dbReference type="EMBL" id="KAF5206853.1"/>
    </source>
</evidence>
<protein>
    <submittedName>
        <fullName evidence="1">Uncharacterized protein</fullName>
    </submittedName>
</protein>
<dbReference type="EMBL" id="JABWDY010002166">
    <property type="protein sequence ID" value="KAF5206853.1"/>
    <property type="molecule type" value="Genomic_DNA"/>
</dbReference>
<sequence length="73" mass="8545">MKYDWQNQSFHSPMGSSFRSRKFWTFTNFIQTTPDLKSKHASNIFILTILGLMMPKTITDPQTRALPKKSNHL</sequence>
<proteinExistence type="predicted"/>
<keyword evidence="2" id="KW-1185">Reference proteome</keyword>
<accession>A0A7J6XBI7</accession>
<organism evidence="1 2">
    <name type="scientific">Thalictrum thalictroides</name>
    <name type="common">Rue-anemone</name>
    <name type="synonym">Anemone thalictroides</name>
    <dbReference type="NCBI Taxonomy" id="46969"/>
    <lineage>
        <taxon>Eukaryota</taxon>
        <taxon>Viridiplantae</taxon>
        <taxon>Streptophyta</taxon>
        <taxon>Embryophyta</taxon>
        <taxon>Tracheophyta</taxon>
        <taxon>Spermatophyta</taxon>
        <taxon>Magnoliopsida</taxon>
        <taxon>Ranunculales</taxon>
        <taxon>Ranunculaceae</taxon>
        <taxon>Thalictroideae</taxon>
        <taxon>Thalictrum</taxon>
    </lineage>
</organism>
<dbReference type="AlphaFoldDB" id="A0A7J6XBI7"/>
<name>A0A7J6XBI7_THATH</name>
<dbReference type="Proteomes" id="UP000554482">
    <property type="component" value="Unassembled WGS sequence"/>
</dbReference>
<comment type="caution">
    <text evidence="1">The sequence shown here is derived from an EMBL/GenBank/DDBJ whole genome shotgun (WGS) entry which is preliminary data.</text>
</comment>
<reference evidence="1 2" key="1">
    <citation type="submission" date="2020-06" db="EMBL/GenBank/DDBJ databases">
        <title>Transcriptomic and genomic resources for Thalictrum thalictroides and T. hernandezii: Facilitating candidate gene discovery in an emerging model plant lineage.</title>
        <authorList>
            <person name="Arias T."/>
            <person name="Riano-Pachon D.M."/>
            <person name="Di Stilio V.S."/>
        </authorList>
    </citation>
    <scope>NUCLEOTIDE SEQUENCE [LARGE SCALE GENOMIC DNA]</scope>
    <source>
        <strain evidence="2">cv. WT478/WT964</strain>
        <tissue evidence="1">Leaves</tissue>
    </source>
</reference>
<gene>
    <name evidence="1" type="ORF">FRX31_003559</name>
</gene>